<evidence type="ECO:0008006" key="3">
    <source>
        <dbReference type="Google" id="ProtNLM"/>
    </source>
</evidence>
<gene>
    <name evidence="1" type="ORF">SAMN05192553_102470</name>
</gene>
<evidence type="ECO:0000313" key="2">
    <source>
        <dbReference type="Proteomes" id="UP000199403"/>
    </source>
</evidence>
<dbReference type="EMBL" id="FNZH01000002">
    <property type="protein sequence ID" value="SEJ11779.1"/>
    <property type="molecule type" value="Genomic_DNA"/>
</dbReference>
<protein>
    <recommendedName>
        <fullName evidence="3">Thiamine pyrophosphokinase</fullName>
    </recommendedName>
</protein>
<keyword evidence="2" id="KW-1185">Reference proteome</keyword>
<name>A0A1H6W499_9BACT</name>
<dbReference type="AlphaFoldDB" id="A0A1H6W499"/>
<accession>A0A1H6W499</accession>
<dbReference type="Proteomes" id="UP000199403">
    <property type="component" value="Unassembled WGS sequence"/>
</dbReference>
<dbReference type="STRING" id="1416801.SAMN05192553_102470"/>
<evidence type="ECO:0000313" key="1">
    <source>
        <dbReference type="EMBL" id="SEJ11779.1"/>
    </source>
</evidence>
<proteinExistence type="predicted"/>
<reference evidence="2" key="1">
    <citation type="submission" date="2016-10" db="EMBL/GenBank/DDBJ databases">
        <authorList>
            <person name="Varghese N."/>
            <person name="Submissions S."/>
        </authorList>
    </citation>
    <scope>NUCLEOTIDE SEQUENCE [LARGE SCALE GENOMIC DNA]</scope>
    <source>
        <strain evidence="2">IBRC-M 10761</strain>
    </source>
</reference>
<sequence length="206" mass="23083">MSSHHVVREQQEPALLLLGPADWNIPELPQLLEWVPTILVTEENVQEVNSTGIKVDVVLADPNFAKQHPNLAEEQFPLRFLPAKKAHYLPVALDFLIRSGHAAVNILPFDPLHCSQLEPYFAQLDLVFFNSGVRYFPAKDGRLKKWLPACTIQVLGEEGQLIEHRSPEGSEIFPIRYLTSLELTEGLHAFSSNRPFWLGAAASDSG</sequence>
<organism evidence="1 2">
    <name type="scientific">Cyclobacterium xiamenense</name>
    <dbReference type="NCBI Taxonomy" id="1297121"/>
    <lineage>
        <taxon>Bacteria</taxon>
        <taxon>Pseudomonadati</taxon>
        <taxon>Bacteroidota</taxon>
        <taxon>Cytophagia</taxon>
        <taxon>Cytophagales</taxon>
        <taxon>Cyclobacteriaceae</taxon>
        <taxon>Cyclobacterium</taxon>
    </lineage>
</organism>